<accession>A0A5B7DZ28</accession>
<keyword evidence="10" id="KW-1185">Reference proteome</keyword>
<sequence>MSTALRVVDEHQIKRYFKMDELAQLYEFNPSDMDVRETPIVPKDRLLAELLQRQKNWIVKYHEHESLLENQTSEGLSEEERKAAWEDYENEKKGFMVQNYRNSVMPVTGAPTILNHPGLPSLSLSSFSLEGVVNTIKVQNPNLSPMELCESVLLATKQIQKVHLNHYQRVQAMVYNHSCIMQADRLLNTPAPLVDKTRTTHSPVQNNNSVSSSSSSLAQRATKKPCNVA</sequence>
<protein>
    <submittedName>
        <fullName evidence="9">Transcriptional regulator ATRX</fullName>
    </submittedName>
</protein>
<feature type="compositionally biased region" description="Low complexity" evidence="8">
    <location>
        <begin position="206"/>
        <end position="216"/>
    </location>
</feature>
<name>A0A5B7DZ28_PORTR</name>
<keyword evidence="4" id="KW-0347">Helicase</keyword>
<evidence type="ECO:0000313" key="10">
    <source>
        <dbReference type="Proteomes" id="UP000324222"/>
    </source>
</evidence>
<evidence type="ECO:0000256" key="2">
    <source>
        <dbReference type="ARBA" id="ARBA00007025"/>
    </source>
</evidence>
<dbReference type="OrthoDB" id="448448at2759"/>
<evidence type="ECO:0000256" key="3">
    <source>
        <dbReference type="ARBA" id="ARBA00022741"/>
    </source>
</evidence>
<evidence type="ECO:0000256" key="7">
    <source>
        <dbReference type="ARBA" id="ARBA00023242"/>
    </source>
</evidence>
<keyword evidence="5" id="KW-0067">ATP-binding</keyword>
<keyword evidence="4" id="KW-0378">Hydrolase</keyword>
<proteinExistence type="inferred from homology"/>
<evidence type="ECO:0000256" key="5">
    <source>
        <dbReference type="ARBA" id="ARBA00022840"/>
    </source>
</evidence>
<comment type="similarity">
    <text evidence="2">Belongs to the SNF2/RAD54 helicase family.</text>
</comment>
<evidence type="ECO:0000256" key="1">
    <source>
        <dbReference type="ARBA" id="ARBA00004123"/>
    </source>
</evidence>
<dbReference type="GO" id="GO:0004386">
    <property type="term" value="F:helicase activity"/>
    <property type="evidence" value="ECO:0007669"/>
    <property type="project" value="UniProtKB-KW"/>
</dbReference>
<comment type="caution">
    <text evidence="9">The sequence shown here is derived from an EMBL/GenBank/DDBJ whole genome shotgun (WGS) entry which is preliminary data.</text>
</comment>
<keyword evidence="7" id="KW-0539">Nucleus</keyword>
<comment type="subcellular location">
    <subcellularLocation>
        <location evidence="1">Nucleus</location>
    </subcellularLocation>
</comment>
<keyword evidence="6" id="KW-0238">DNA-binding</keyword>
<keyword evidence="3" id="KW-0547">Nucleotide-binding</keyword>
<evidence type="ECO:0000256" key="6">
    <source>
        <dbReference type="ARBA" id="ARBA00023125"/>
    </source>
</evidence>
<dbReference type="GO" id="GO:0005524">
    <property type="term" value="F:ATP binding"/>
    <property type="evidence" value="ECO:0007669"/>
    <property type="project" value="UniProtKB-KW"/>
</dbReference>
<dbReference type="GO" id="GO:0003677">
    <property type="term" value="F:DNA binding"/>
    <property type="evidence" value="ECO:0007669"/>
    <property type="project" value="UniProtKB-KW"/>
</dbReference>
<gene>
    <name evidence="9" type="primary">Atrx</name>
    <name evidence="9" type="ORF">E2C01_019866</name>
</gene>
<organism evidence="9 10">
    <name type="scientific">Portunus trituberculatus</name>
    <name type="common">Swimming crab</name>
    <name type="synonym">Neptunus trituberculatus</name>
    <dbReference type="NCBI Taxonomy" id="210409"/>
    <lineage>
        <taxon>Eukaryota</taxon>
        <taxon>Metazoa</taxon>
        <taxon>Ecdysozoa</taxon>
        <taxon>Arthropoda</taxon>
        <taxon>Crustacea</taxon>
        <taxon>Multicrustacea</taxon>
        <taxon>Malacostraca</taxon>
        <taxon>Eumalacostraca</taxon>
        <taxon>Eucarida</taxon>
        <taxon>Decapoda</taxon>
        <taxon>Pleocyemata</taxon>
        <taxon>Brachyura</taxon>
        <taxon>Eubrachyura</taxon>
        <taxon>Portunoidea</taxon>
        <taxon>Portunidae</taxon>
        <taxon>Portuninae</taxon>
        <taxon>Portunus</taxon>
    </lineage>
</organism>
<dbReference type="InterPro" id="IPR044574">
    <property type="entry name" value="ARIP4-like"/>
</dbReference>
<evidence type="ECO:0000256" key="4">
    <source>
        <dbReference type="ARBA" id="ARBA00022806"/>
    </source>
</evidence>
<reference evidence="9 10" key="1">
    <citation type="submission" date="2019-05" db="EMBL/GenBank/DDBJ databases">
        <title>Another draft genome of Portunus trituberculatus and its Hox gene families provides insights of decapod evolution.</title>
        <authorList>
            <person name="Jeong J.-H."/>
            <person name="Song I."/>
            <person name="Kim S."/>
            <person name="Choi T."/>
            <person name="Kim D."/>
            <person name="Ryu S."/>
            <person name="Kim W."/>
        </authorList>
    </citation>
    <scope>NUCLEOTIDE SEQUENCE [LARGE SCALE GENOMIC DNA]</scope>
    <source>
        <tissue evidence="9">Muscle</tissue>
    </source>
</reference>
<dbReference type="PANTHER" id="PTHR45797">
    <property type="entry name" value="RAD54-LIKE"/>
    <property type="match status" value="1"/>
</dbReference>
<dbReference type="AlphaFoldDB" id="A0A5B7DZ28"/>
<evidence type="ECO:0000313" key="9">
    <source>
        <dbReference type="EMBL" id="MPC26718.1"/>
    </source>
</evidence>
<dbReference type="Proteomes" id="UP000324222">
    <property type="component" value="Unassembled WGS sequence"/>
</dbReference>
<dbReference type="GO" id="GO:0016887">
    <property type="term" value="F:ATP hydrolysis activity"/>
    <property type="evidence" value="ECO:0007669"/>
    <property type="project" value="InterPro"/>
</dbReference>
<feature type="region of interest" description="Disordered" evidence="8">
    <location>
        <begin position="194"/>
        <end position="229"/>
    </location>
</feature>
<evidence type="ECO:0000256" key="8">
    <source>
        <dbReference type="SAM" id="MobiDB-lite"/>
    </source>
</evidence>
<dbReference type="EMBL" id="VSRR010001640">
    <property type="protein sequence ID" value="MPC26718.1"/>
    <property type="molecule type" value="Genomic_DNA"/>
</dbReference>
<dbReference type="GO" id="GO:0005634">
    <property type="term" value="C:nucleus"/>
    <property type="evidence" value="ECO:0007669"/>
    <property type="project" value="UniProtKB-SubCell"/>
</dbReference>
<dbReference type="PANTHER" id="PTHR45797:SF3">
    <property type="entry name" value="TRANSCRIPTIONAL REGULATOR ATRX HOMOLOG"/>
    <property type="match status" value="1"/>
</dbReference>